<dbReference type="Pfam" id="PF04983">
    <property type="entry name" value="RNA_pol_Rpb1_3"/>
    <property type="match status" value="1"/>
</dbReference>
<evidence type="ECO:0000256" key="5">
    <source>
        <dbReference type="ARBA" id="ARBA00022833"/>
    </source>
</evidence>
<proteinExistence type="predicted"/>
<feature type="domain" description="RNA polymerase Rpb1" evidence="7">
    <location>
        <begin position="6"/>
        <end position="103"/>
    </location>
</feature>
<dbReference type="InterPro" id="IPR045867">
    <property type="entry name" value="DNA-dir_RpoC_beta_prime"/>
</dbReference>
<dbReference type="GO" id="GO:0003677">
    <property type="term" value="F:DNA binding"/>
    <property type="evidence" value="ECO:0007669"/>
    <property type="project" value="InterPro"/>
</dbReference>
<evidence type="ECO:0000259" key="7">
    <source>
        <dbReference type="Pfam" id="PF04983"/>
    </source>
</evidence>
<dbReference type="InterPro" id="IPR042102">
    <property type="entry name" value="RNA_pol_Rpb1_3_sf"/>
</dbReference>
<keyword evidence="3 10" id="KW-0808">Transferase</keyword>
<gene>
    <name evidence="10" type="primary">rpoC2</name>
</gene>
<dbReference type="Pfam" id="PF05000">
    <property type="entry name" value="RNA_pol_Rpb1_4"/>
    <property type="match status" value="1"/>
</dbReference>
<dbReference type="InterPro" id="IPR007083">
    <property type="entry name" value="RNA_pol_Rpb1_4"/>
</dbReference>
<dbReference type="Gene3D" id="1.10.150.390">
    <property type="match status" value="1"/>
</dbReference>
<evidence type="ECO:0000259" key="8">
    <source>
        <dbReference type="Pfam" id="PF04998"/>
    </source>
</evidence>
<evidence type="ECO:0000259" key="9">
    <source>
        <dbReference type="Pfam" id="PF05000"/>
    </source>
</evidence>
<dbReference type="InterPro" id="IPR038120">
    <property type="entry name" value="Rpb1_funnel_sf"/>
</dbReference>
<evidence type="ECO:0000256" key="2">
    <source>
        <dbReference type="ARBA" id="ARBA00022478"/>
    </source>
</evidence>
<keyword evidence="5" id="KW-0862">Zinc</keyword>
<dbReference type="InterPro" id="IPR012756">
    <property type="entry name" value="DNA-dir_RpoC2_beta_pp"/>
</dbReference>
<protein>
    <recommendedName>
        <fullName evidence="1">DNA-directed RNA polymerase</fullName>
        <ecNumber evidence="1">2.7.7.6</ecNumber>
    </recommendedName>
</protein>
<sequence length="1362" mass="156392">MKTISIIYSSQYCLNFFNRRNSTRVYSLVNNQNNDFKLTQKDKSSINFVFVNQAMTKKELENILDWMFKNFGLRKACILAEFLKEAGFRYATQGGISINLEDLKVPSTKHDVMVTTQKQVDQAEKRYEQGEMTISEWFQKRISAWNIASETLKSEIVKFFEENDPLNPLYIMSFSGARGNLSQVRQLIGMRGLMSDQKGEMIGAAIQTNFREGLSVIDFLISSYGARKGLVDTSIRTANSGHMTRRLVDAAHNIIICQFDCRTTQGIILTGWDLNLNKKNLIGNRLIGRVLSRPIFYPKTKKLLASRGQEIDDKLSKLIDNLGIEHIQVRSPLTCESYHSVCQLCFGWDPIQPRLIEIGEAIGIIAAQSIGEPGTQLTMRTFHTGGVFSRELNEQIRSEVSGQVRFPNNLKTKFIRTLEGDFYQLLETTSFLEVLTYENKLVRIPIDRDHLLTIKNKQFIRKGEVIINVASSSTEDSETEVRKTVSTPFAGEIYYQPRQNYNFFEYNFMVWLLAGELFTLPAAAKLSQQRIGKTLNKQSFGYTNFVTRKVSKKHSFKISLEGEIENISSFCSLKNVHIFRNRNRQTRADDRIRYLLSFKNKEILALTEDFLDTFQVDFNLVCLGRFLNQNYQVPSGGRLINLTLQNLPSSSIKLKQSNFVEIEKGGTICWLHEEPYSFYKRTTRNLKVVEGKIIKRNERLGKRRINNCSGILKLLPLFIKGQRKDSLFIQTSSVYTISNKTIDIEKIIRYFNGKFFFPGEKLLNIVEVKEISYCEIYLSNKKVKIILRPIIIYNIVQSKHYDIIIANSSQANTILGKRKFLTIVPKQRISANQINYIIESGLFLSSLNQQETVKKEVFTSLLHSQTNEFEINFSKRESFSIKTRLPELVRRQNVNLSTQVLPLQKLEPYTILGNLYNIGKFYSTLFEIKSQHSTRYQKLLIIDADHLRTVYSEEHERVSKKDSFIFPGQNINTLLQVGKGGQILPFNGVGVRFRLGKPYLFTEGAKLYRNHGDILPVNTVLGFVTYKIFKTQDITQGLPKIEEIFEARRPESPSTIAKKPCLITNIDQKYVKTLSSAEKGLATFLSVVNYSGFNKSISETHDCYPNLNPNFLEAHIYEYIELGERLEKGKVDPHELLEIYFDFYCYRDSHHKACLRSLYRIAAIFLHSIQLVYRGQGINIADRQLEVILRQMTRMAIIYDAGDSPLLEGECLELRSLDMLNSMLASKNKLQVYYRPTIIGLTKVALHSEGFLSASSFQETTRVLTQAAIEGKRDWLRGLKENVITGRLIPVGSGLSSFADQWMAKNVFLYSRTLISNNFRQKIIEHQKKLGKTFKIKSSINNKGFQSLTPESLVSTRKKNKI</sequence>
<dbReference type="InterPro" id="IPR007081">
    <property type="entry name" value="RNA_pol_Rpb1_5"/>
</dbReference>
<dbReference type="PANTHER" id="PTHR19376:SF63">
    <property type="entry name" value="DNA-DIRECTED RNA POLYMERASE SUBUNIT BETA"/>
    <property type="match status" value="1"/>
</dbReference>
<keyword evidence="10" id="KW-0934">Plastid</keyword>
<reference evidence="10" key="1">
    <citation type="journal article" date="2019" name="Genome Biol. Evol.">
        <title>Plastid Genomes and Proteins Illuminate the Evolution of Eustigmatophyte Algae and Their Bacterial Endosymbionts.</title>
        <authorList>
            <person name="Sevcikova T."/>
            <person name="Yurchenko T."/>
            <person name="Fawley K.P."/>
            <person name="Amaral R."/>
            <person name="Strnad H."/>
            <person name="Santos L.M."/>
            <person name="Fawley M.W."/>
            <person name="Elias M."/>
        </authorList>
    </citation>
    <scope>NUCLEOTIDE SEQUENCE</scope>
</reference>
<geneLocation type="plastid" evidence="10"/>
<dbReference type="Pfam" id="PF04998">
    <property type="entry name" value="RNA_pol_Rpb1_5"/>
    <property type="match status" value="1"/>
</dbReference>
<evidence type="ECO:0000256" key="1">
    <source>
        <dbReference type="ARBA" id="ARBA00012418"/>
    </source>
</evidence>
<dbReference type="SUPFAM" id="SSF64484">
    <property type="entry name" value="beta and beta-prime subunits of DNA dependent RNA-polymerase"/>
    <property type="match status" value="1"/>
</dbReference>
<dbReference type="Gene3D" id="2.40.50.100">
    <property type="match status" value="1"/>
</dbReference>
<dbReference type="Gene3D" id="1.10.132.30">
    <property type="match status" value="1"/>
</dbReference>
<keyword evidence="2" id="KW-0240">DNA-directed RNA polymerase</keyword>
<dbReference type="PANTHER" id="PTHR19376">
    <property type="entry name" value="DNA-DIRECTED RNA POLYMERASE"/>
    <property type="match status" value="1"/>
</dbReference>
<dbReference type="CDD" id="cd02655">
    <property type="entry name" value="RNAP_beta'_C"/>
    <property type="match status" value="1"/>
</dbReference>
<keyword evidence="6" id="KW-0804">Transcription</keyword>
<dbReference type="GO" id="GO:0006351">
    <property type="term" value="P:DNA-templated transcription"/>
    <property type="evidence" value="ECO:0007669"/>
    <property type="project" value="InterPro"/>
</dbReference>
<organism evidence="10">
    <name type="scientific">Eustigmatophyceae sp. Ndem 8/9T-3m6.8</name>
    <dbReference type="NCBI Taxonomy" id="2506146"/>
    <lineage>
        <taxon>Eukaryota</taxon>
        <taxon>Sar</taxon>
        <taxon>Stramenopiles</taxon>
        <taxon>Ochrophyta</taxon>
        <taxon>Eustigmatophyceae</taxon>
    </lineage>
</organism>
<accession>A0A3R5U4X0</accession>
<evidence type="ECO:0000256" key="6">
    <source>
        <dbReference type="ARBA" id="ARBA00023163"/>
    </source>
</evidence>
<feature type="domain" description="RNA polymerase Rpb1" evidence="8">
    <location>
        <begin position="213"/>
        <end position="807"/>
    </location>
</feature>
<name>A0A3R5U4X0_9STRA</name>
<dbReference type="EMBL" id="MK281456">
    <property type="protein sequence ID" value="QAA11852.1"/>
    <property type="molecule type" value="Genomic_DNA"/>
</dbReference>
<evidence type="ECO:0000256" key="4">
    <source>
        <dbReference type="ARBA" id="ARBA00022695"/>
    </source>
</evidence>
<dbReference type="Gene3D" id="1.10.1790.20">
    <property type="match status" value="1"/>
</dbReference>
<dbReference type="GeneID" id="38948022"/>
<dbReference type="InterPro" id="IPR007066">
    <property type="entry name" value="RNA_pol_Rpb1_3"/>
</dbReference>
<dbReference type="Gene3D" id="1.10.274.100">
    <property type="entry name" value="RNA polymerase Rpb1, domain 3"/>
    <property type="match status" value="1"/>
</dbReference>
<evidence type="ECO:0000256" key="3">
    <source>
        <dbReference type="ARBA" id="ARBA00022679"/>
    </source>
</evidence>
<dbReference type="RefSeq" id="YP_009550918.1">
    <property type="nucleotide sequence ID" value="NC_040298.1"/>
</dbReference>
<dbReference type="NCBIfam" id="TIGR02388">
    <property type="entry name" value="rpoC2_cyan"/>
    <property type="match status" value="1"/>
</dbReference>
<keyword evidence="4 10" id="KW-0548">Nucleotidyltransferase</keyword>
<dbReference type="EC" id="2.7.7.6" evidence="1"/>
<dbReference type="GO" id="GO:0003899">
    <property type="term" value="F:DNA-directed RNA polymerase activity"/>
    <property type="evidence" value="ECO:0007669"/>
    <property type="project" value="UniProtKB-EC"/>
</dbReference>
<dbReference type="GO" id="GO:0000428">
    <property type="term" value="C:DNA-directed RNA polymerase complex"/>
    <property type="evidence" value="ECO:0007669"/>
    <property type="project" value="UniProtKB-KW"/>
</dbReference>
<evidence type="ECO:0000313" key="10">
    <source>
        <dbReference type="EMBL" id="QAA11852.1"/>
    </source>
</evidence>
<feature type="domain" description="RNA polymerase Rpb1" evidence="9">
    <location>
        <begin position="139"/>
        <end position="198"/>
    </location>
</feature>